<dbReference type="AlphaFoldDB" id="A0A2W2EXC0"/>
<feature type="transmembrane region" description="Helical" evidence="1">
    <location>
        <begin position="193"/>
        <end position="210"/>
    </location>
</feature>
<dbReference type="SUPFAM" id="SSF55961">
    <property type="entry name" value="Bet v1-like"/>
    <property type="match status" value="1"/>
</dbReference>
<proteinExistence type="predicted"/>
<evidence type="ECO:0000313" key="2">
    <source>
        <dbReference type="EMBL" id="PZG08944.1"/>
    </source>
</evidence>
<dbReference type="InterPro" id="IPR010419">
    <property type="entry name" value="CO_DH_gsu"/>
</dbReference>
<evidence type="ECO:0000256" key="1">
    <source>
        <dbReference type="SAM" id="Phobius"/>
    </source>
</evidence>
<sequence>MQLQHEFTLPIPPDQAWATLLDVERVASCLPGAALDHIDGDAFSGRVSLKVGPLKLAYRGDARLAVKDEKAGRLVIEAAGREARGSGTAKATVTASLQPVAGGTRVGLLTELALTGRPAQFGRGLVSEVGGNLIGQFAERLSQEMSAPAPVSALGPAPELGTVPAAPPAPAAAPVAQDLDLAALLGPVLRKRAPVVAVAVLLAVVAFLLGRRKRG</sequence>
<keyword evidence="3" id="KW-1185">Reference proteome</keyword>
<dbReference type="InterPro" id="IPR023393">
    <property type="entry name" value="START-like_dom_sf"/>
</dbReference>
<dbReference type="Pfam" id="PF06240">
    <property type="entry name" value="COXG"/>
    <property type="match status" value="1"/>
</dbReference>
<name>A0A2W2EXC0_9ACTN</name>
<evidence type="ECO:0000313" key="3">
    <source>
        <dbReference type="Proteomes" id="UP000249304"/>
    </source>
</evidence>
<reference evidence="2 3" key="1">
    <citation type="submission" date="2018-01" db="EMBL/GenBank/DDBJ databases">
        <title>Draft genome sequence of Nonomuraea sp. KC333.</title>
        <authorList>
            <person name="Sahin N."/>
            <person name="Saygin H."/>
            <person name="Ay H."/>
        </authorList>
    </citation>
    <scope>NUCLEOTIDE SEQUENCE [LARGE SCALE GENOMIC DNA]</scope>
    <source>
        <strain evidence="2 3">KC333</strain>
    </source>
</reference>
<dbReference type="Proteomes" id="UP000249304">
    <property type="component" value="Unassembled WGS sequence"/>
</dbReference>
<keyword evidence="1" id="KW-0472">Membrane</keyword>
<dbReference type="EMBL" id="POUD01000256">
    <property type="protein sequence ID" value="PZG08944.1"/>
    <property type="molecule type" value="Genomic_DNA"/>
</dbReference>
<dbReference type="CDD" id="cd07823">
    <property type="entry name" value="SRPBCC_5"/>
    <property type="match status" value="1"/>
</dbReference>
<accession>A0A2W2EXC0</accession>
<keyword evidence="1" id="KW-0812">Transmembrane</keyword>
<dbReference type="OrthoDB" id="9808623at2"/>
<dbReference type="Gene3D" id="3.30.530.20">
    <property type="match status" value="1"/>
</dbReference>
<gene>
    <name evidence="2" type="ORF">C1J01_38350</name>
</gene>
<keyword evidence="1" id="KW-1133">Transmembrane helix</keyword>
<dbReference type="PANTHER" id="PTHR38588:SF1">
    <property type="entry name" value="BLL0334 PROTEIN"/>
    <property type="match status" value="1"/>
</dbReference>
<dbReference type="RefSeq" id="WP_111183876.1">
    <property type="nucleotide sequence ID" value="NZ_POUD01000256.1"/>
</dbReference>
<protein>
    <submittedName>
        <fullName evidence="2">Carbon monoxide dehydrogenase</fullName>
    </submittedName>
</protein>
<dbReference type="PANTHER" id="PTHR38588">
    <property type="entry name" value="BLL0334 PROTEIN"/>
    <property type="match status" value="1"/>
</dbReference>
<organism evidence="2 3">
    <name type="scientific">Nonomuraea aridisoli</name>
    <dbReference type="NCBI Taxonomy" id="2070368"/>
    <lineage>
        <taxon>Bacteria</taxon>
        <taxon>Bacillati</taxon>
        <taxon>Actinomycetota</taxon>
        <taxon>Actinomycetes</taxon>
        <taxon>Streptosporangiales</taxon>
        <taxon>Streptosporangiaceae</taxon>
        <taxon>Nonomuraea</taxon>
    </lineage>
</organism>
<comment type="caution">
    <text evidence="2">The sequence shown here is derived from an EMBL/GenBank/DDBJ whole genome shotgun (WGS) entry which is preliminary data.</text>
</comment>